<dbReference type="HOGENOM" id="CLU_2055198_0_0_1"/>
<name>M2R943_CERS8</name>
<gene>
    <name evidence="1" type="ORF">CERSUDRAFT_85297</name>
</gene>
<sequence>MSSQRKFATRALQSTALLVDETRVIRASSTSAASSTHRCTTSALCPEPMPTTLETISLKSASSLAITRYLFSESAGKLSVCRSTACTAIETRLKLSLSSVDRVAPGEPPVASRLAQAADI</sequence>
<evidence type="ECO:0000313" key="1">
    <source>
        <dbReference type="EMBL" id="EMD35281.1"/>
    </source>
</evidence>
<evidence type="ECO:0000313" key="2">
    <source>
        <dbReference type="Proteomes" id="UP000016930"/>
    </source>
</evidence>
<dbReference type="EMBL" id="KB445800">
    <property type="protein sequence ID" value="EMD35281.1"/>
    <property type="molecule type" value="Genomic_DNA"/>
</dbReference>
<dbReference type="AlphaFoldDB" id="M2R943"/>
<feature type="non-terminal residue" evidence="1">
    <location>
        <position position="120"/>
    </location>
</feature>
<proteinExistence type="predicted"/>
<accession>M2R943</accession>
<dbReference type="Proteomes" id="UP000016930">
    <property type="component" value="Unassembled WGS sequence"/>
</dbReference>
<organism evidence="1 2">
    <name type="scientific">Ceriporiopsis subvermispora (strain B)</name>
    <name type="common">White-rot fungus</name>
    <name type="synonym">Gelatoporia subvermispora</name>
    <dbReference type="NCBI Taxonomy" id="914234"/>
    <lineage>
        <taxon>Eukaryota</taxon>
        <taxon>Fungi</taxon>
        <taxon>Dikarya</taxon>
        <taxon>Basidiomycota</taxon>
        <taxon>Agaricomycotina</taxon>
        <taxon>Agaricomycetes</taxon>
        <taxon>Polyporales</taxon>
        <taxon>Gelatoporiaceae</taxon>
        <taxon>Gelatoporia</taxon>
    </lineage>
</organism>
<protein>
    <submittedName>
        <fullName evidence="1">Uncharacterized protein</fullName>
    </submittedName>
</protein>
<keyword evidence="2" id="KW-1185">Reference proteome</keyword>
<reference evidence="1 2" key="1">
    <citation type="journal article" date="2012" name="Proc. Natl. Acad. Sci. U.S.A.">
        <title>Comparative genomics of Ceriporiopsis subvermispora and Phanerochaete chrysosporium provide insight into selective ligninolysis.</title>
        <authorList>
            <person name="Fernandez-Fueyo E."/>
            <person name="Ruiz-Duenas F.J."/>
            <person name="Ferreira P."/>
            <person name="Floudas D."/>
            <person name="Hibbett D.S."/>
            <person name="Canessa P."/>
            <person name="Larrondo L.F."/>
            <person name="James T.Y."/>
            <person name="Seelenfreund D."/>
            <person name="Lobos S."/>
            <person name="Polanco R."/>
            <person name="Tello M."/>
            <person name="Honda Y."/>
            <person name="Watanabe T."/>
            <person name="Watanabe T."/>
            <person name="Ryu J.S."/>
            <person name="Kubicek C.P."/>
            <person name="Schmoll M."/>
            <person name="Gaskell J."/>
            <person name="Hammel K.E."/>
            <person name="St John F.J."/>
            <person name="Vanden Wymelenberg A."/>
            <person name="Sabat G."/>
            <person name="Splinter BonDurant S."/>
            <person name="Syed K."/>
            <person name="Yadav J.S."/>
            <person name="Doddapaneni H."/>
            <person name="Subramanian V."/>
            <person name="Lavin J.L."/>
            <person name="Oguiza J.A."/>
            <person name="Perez G."/>
            <person name="Pisabarro A.G."/>
            <person name="Ramirez L."/>
            <person name="Santoyo F."/>
            <person name="Master E."/>
            <person name="Coutinho P.M."/>
            <person name="Henrissat B."/>
            <person name="Lombard V."/>
            <person name="Magnuson J.K."/>
            <person name="Kuees U."/>
            <person name="Hori C."/>
            <person name="Igarashi K."/>
            <person name="Samejima M."/>
            <person name="Held B.W."/>
            <person name="Barry K.W."/>
            <person name="LaButti K.M."/>
            <person name="Lapidus A."/>
            <person name="Lindquist E.A."/>
            <person name="Lucas S.M."/>
            <person name="Riley R."/>
            <person name="Salamov A.A."/>
            <person name="Hoffmeister D."/>
            <person name="Schwenk D."/>
            <person name="Hadar Y."/>
            <person name="Yarden O."/>
            <person name="de Vries R.P."/>
            <person name="Wiebenga A."/>
            <person name="Stenlid J."/>
            <person name="Eastwood D."/>
            <person name="Grigoriev I.V."/>
            <person name="Berka R.M."/>
            <person name="Blanchette R.A."/>
            <person name="Kersten P."/>
            <person name="Martinez A.T."/>
            <person name="Vicuna R."/>
            <person name="Cullen D."/>
        </authorList>
    </citation>
    <scope>NUCLEOTIDE SEQUENCE [LARGE SCALE GENOMIC DNA]</scope>
    <source>
        <strain evidence="1 2">B</strain>
    </source>
</reference>